<proteinExistence type="predicted"/>
<keyword evidence="3" id="KW-1185">Reference proteome</keyword>
<dbReference type="RefSeq" id="WP_008620089.1">
    <property type="nucleotide sequence ID" value="NZ_AONQ01000058.1"/>
</dbReference>
<sequence length="2085" mass="231434">MTNEVNFVRYRNDGDDFHILWTARRTLRLLDPTTDLVGVSVEGVSERETHGKELAAGLLVVDTAEYYGSQDLRQARQVVYCQLKYSTRDPDTPWPVSGLADTLKGFAESFQEKMSEFGKLEVLGKIRFQFVTNRPISPNVLAAFEALRFGTRPEDLDNAAQKAREALLRETGLSAVEFQDFAGLVQFLAEQPDRRNLADLLASDARRVSLDSDATLRMKALVQDHTTSDKARDKIIDREKVLLAFRATSDDLFPAPAKLEPAESAFQRVQEKDIASTILLADWPVVIQAPGGIGKTTLAQRLCGLMPPGSETILFDGFAAGDYRNPRNYRHGASRGVTQIVNQLAAKGLCDLLLPQNGLSEQTYLQELWRRLGQAAEAVQAQSPDAVVLLIIDAADNLGMAAEGASESSFAEALLQEAPPPGCRIVALARPHRVEQYLRPRREVIPIHLQPFTVAESGEMLRTKFPEASDEQVALFHHFTDSNPRVQANALRVARDLTTLCDRLGPTVETAETLVKGQLDTAFNTVLREQAVGDELDRLGAALAMLPPPVPLATLARASGLTEAAIRSFVADFANGRPILIRNDAVQFQDEPTETWFKDKFANATAHWGAMADRLEFAANTDTYVAAILPIVLHQAGRHDRLMELALGDAPPEAADPVERRAIVLQRVTYGLRVAASRGRTTDTAKLLVRAAEEVAADARQVAFLNGHADLIGHLAAPEVVAEHVFRRRPWRASGKAFIACAAMLSATPLGLPEARQYFRLAMRWLRDWAAERRARPDDYSREKLEVADVALYAEAFARLEGPSEMVHFLGHWSGGMPFLAGCIMAKRMLAHGDQGVLEGILADEDAPLLVRLAVNRELVERCIAPPAASTQRLLDELLVEPSPIELPDQLDDSPIFPAIASVVEAAVRAECPSDRIQELLARYPVPHERAYTHYNPGDKRSALLRMASMAAILEGYEVTIKDVVPNNLRDTWETNRGHGRDEREFSDYYGDLIQWHMVRGQAIAGEVSATDVPPVAFQEQYEGAGHARYSTNRDIALLRMETMLWADGTDGCAADLEDWAKAEQLVFPSATWTHLAELAASRPALTEFALLCAGRAHEATASERQDAGRTANDFMAIARALLPLGPTEASHYLQEALDHVGRLGDEVHPHLDTLLTLAECAGTGRSSAREAYRLARAAELLHAYNDHKFPWESVTTSVARLDLPSAFAAIARWDDRGVEAVRWTISSLAPMAMQLGRLSPEALIALHAFGGYWGGKSLAKNVFAGLPNRQRRQAALDILVADQELDPTAEGISFKELQAEARRHGLVNARLEQLAALGRDSDHGHESPPSIPAEEEEPPGLDQLLGGLDLASCGGVKQAMARWRDSRGGLSLDDVFAAMRDRVPRDRRVDHIAALANGDLEYGRWAIDALEGCRKDWGHVLSVQAALQSAIRTVVDKKAEDLLPFTGWDRDDVGRCVTVGGESRSQLIRLMTHSISQRVRDIPARELFRFVNLLAKESLSKDESQEVLAYALDRLEGPLRDQDGDGPWCEDLSPPASDEEAVAGFLYAMLASPEAETRWRAAHAVVRLGRLGQSSLLDALVNLLPRTELPAFVGAGLPFYALHARLWLLIALARLAVEAPQSVMPYRETLIHWALNADEPHVQIRHFAAQAFLAFAVPGEAGFDDDTIEQLRSVNSSAMEPVASDQTHYTGYDLRRGQGRRLMPYEFDNNWIAPLGNAFGIHPDDVSERVEKWICERWGISLPNSYFEPRSGKERRHGIGREQLPAFDSYRFYVCWHALLCAAGELVLQFPPTLRYEENGWEDWIRRLDLTRGDSRWLSDRRDPAPPNLYPEMGEVGYAPEKREIWAYSIGGADLDAVLGLSDAPANELIVDAWWFQSRYENKQRVRVSSAMASPAASMALLRTLQTAENPYAFNLKNIDEDRDEVLAIFKLRNLVTSSERDRGLDGLDVFAGEVSWPPPKPVSDIRQLFDLLPDEDFRNWYRGTIPVMRSEVWGARVDERRGDSSNSGHRVSVTIPFLKDILSAFGCDLIIEVEIEREYEDQPGRYDPKHIANRPYNRIYLLRGATGCLHTLHGSVRLWPETN</sequence>
<evidence type="ECO:0008006" key="4">
    <source>
        <dbReference type="Google" id="ProtNLM"/>
    </source>
</evidence>
<dbReference type="Proteomes" id="UP000011744">
    <property type="component" value="Unassembled WGS sequence"/>
</dbReference>
<accession>M2Z2T9</accession>
<evidence type="ECO:0000313" key="2">
    <source>
        <dbReference type="EMBL" id="EME68625.1"/>
    </source>
</evidence>
<evidence type="ECO:0000256" key="1">
    <source>
        <dbReference type="SAM" id="MobiDB-lite"/>
    </source>
</evidence>
<dbReference type="InterPro" id="IPR016024">
    <property type="entry name" value="ARM-type_fold"/>
</dbReference>
<gene>
    <name evidence="2" type="ORF">H261_17538</name>
</gene>
<reference evidence="2 3" key="1">
    <citation type="journal article" date="2014" name="Genome Announc.">
        <title>Draft Genome Sequence of Magnetospirillum sp. Strain SO-1, a Freshwater Magnetotactic Bacterium Isolated from the Ol'khovka River, Russia.</title>
        <authorList>
            <person name="Grouzdev D.S."/>
            <person name="Dziuba M.V."/>
            <person name="Sukhacheva M.S."/>
            <person name="Mardanov A.V."/>
            <person name="Beletskiy A.V."/>
            <person name="Kuznetsov B.B."/>
            <person name="Skryabin K.G."/>
        </authorList>
    </citation>
    <scope>NUCLEOTIDE SEQUENCE [LARGE SCALE GENOMIC DNA]</scope>
    <source>
        <strain evidence="2 3">SO-1</strain>
    </source>
</reference>
<comment type="caution">
    <text evidence="2">The sequence shown here is derived from an EMBL/GenBank/DDBJ whole genome shotgun (WGS) entry which is preliminary data.</text>
</comment>
<feature type="region of interest" description="Disordered" evidence="1">
    <location>
        <begin position="1319"/>
        <end position="1340"/>
    </location>
</feature>
<dbReference type="EMBL" id="AONQ01000058">
    <property type="protein sequence ID" value="EME68625.1"/>
    <property type="molecule type" value="Genomic_DNA"/>
</dbReference>
<name>M2Z2T9_9PROT</name>
<dbReference type="OrthoDB" id="4770405at2"/>
<dbReference type="STRING" id="1244869.H261_17538"/>
<dbReference type="SUPFAM" id="SSF52540">
    <property type="entry name" value="P-loop containing nucleoside triphosphate hydrolases"/>
    <property type="match status" value="1"/>
</dbReference>
<protein>
    <recommendedName>
        <fullName evidence="4">NACHT domain-containing protein</fullName>
    </recommendedName>
</protein>
<dbReference type="eggNOG" id="COG1474">
    <property type="taxonomic scope" value="Bacteria"/>
</dbReference>
<dbReference type="PATRIC" id="fig|1244869.3.peg.3515"/>
<dbReference type="InterPro" id="IPR027417">
    <property type="entry name" value="P-loop_NTPase"/>
</dbReference>
<organism evidence="2 3">
    <name type="scientific">Paramagnetospirillum caucaseum</name>
    <dbReference type="NCBI Taxonomy" id="1244869"/>
    <lineage>
        <taxon>Bacteria</taxon>
        <taxon>Pseudomonadati</taxon>
        <taxon>Pseudomonadota</taxon>
        <taxon>Alphaproteobacteria</taxon>
        <taxon>Rhodospirillales</taxon>
        <taxon>Magnetospirillaceae</taxon>
        <taxon>Paramagnetospirillum</taxon>
    </lineage>
</organism>
<dbReference type="SUPFAM" id="SSF48371">
    <property type="entry name" value="ARM repeat"/>
    <property type="match status" value="1"/>
</dbReference>
<evidence type="ECO:0000313" key="3">
    <source>
        <dbReference type="Proteomes" id="UP000011744"/>
    </source>
</evidence>